<evidence type="ECO:0000256" key="1">
    <source>
        <dbReference type="SAM" id="Phobius"/>
    </source>
</evidence>
<feature type="transmembrane region" description="Helical" evidence="1">
    <location>
        <begin position="20"/>
        <end position="38"/>
    </location>
</feature>
<dbReference type="RefSeq" id="WP_012178533.1">
    <property type="nucleotide sequence ID" value="NC_009952.1"/>
</dbReference>
<proteinExistence type="predicted"/>
<keyword evidence="1" id="KW-0472">Membrane</keyword>
<dbReference type="OrthoDB" id="7837851at2"/>
<feature type="transmembrane region" description="Helical" evidence="1">
    <location>
        <begin position="104"/>
        <end position="127"/>
    </location>
</feature>
<dbReference type="HOGENOM" id="CLU_1208214_0_0_5"/>
<protein>
    <submittedName>
        <fullName evidence="2">Uncharacterized protein</fullName>
    </submittedName>
</protein>
<name>A8LN90_DINSH</name>
<dbReference type="KEGG" id="dsh:Dshi_1861"/>
<evidence type="ECO:0000313" key="3">
    <source>
        <dbReference type="Proteomes" id="UP000006833"/>
    </source>
</evidence>
<dbReference type="Proteomes" id="UP000006833">
    <property type="component" value="Chromosome"/>
</dbReference>
<dbReference type="EMBL" id="CP000830">
    <property type="protein sequence ID" value="ABV93603.1"/>
    <property type="molecule type" value="Genomic_DNA"/>
</dbReference>
<reference evidence="3" key="1">
    <citation type="journal article" date="2010" name="ISME J.">
        <title>The complete genome sequence of the algal symbiont Dinoroseobacter shibae: a hitchhiker's guide to life in the sea.</title>
        <authorList>
            <person name="Wagner-Dobler I."/>
            <person name="Ballhausen B."/>
            <person name="Berger M."/>
            <person name="Brinkhoff T."/>
            <person name="Buchholz I."/>
            <person name="Bunk B."/>
            <person name="Cypionka H."/>
            <person name="Daniel R."/>
            <person name="Drepper T."/>
            <person name="Gerdts G."/>
            <person name="Hahnke S."/>
            <person name="Han C."/>
            <person name="Jahn D."/>
            <person name="Kalhoefer D."/>
            <person name="Kiss H."/>
            <person name="Klenk H.P."/>
            <person name="Kyrpides N."/>
            <person name="Liebl W."/>
            <person name="Liesegang H."/>
            <person name="Meincke L."/>
            <person name="Pati A."/>
            <person name="Petersen J."/>
            <person name="Piekarski T."/>
            <person name="Pommerenke C."/>
            <person name="Pradella S."/>
            <person name="Pukall R."/>
            <person name="Rabus R."/>
            <person name="Stackebrandt E."/>
            <person name="Thole S."/>
            <person name="Thompson L."/>
            <person name="Tielen P."/>
            <person name="Tomasch J."/>
            <person name="von Jan M."/>
            <person name="Wanphrut N."/>
            <person name="Wichels A."/>
            <person name="Zech H."/>
            <person name="Simon M."/>
        </authorList>
    </citation>
    <scope>NUCLEOTIDE SEQUENCE [LARGE SCALE GENOMIC DNA]</scope>
    <source>
        <strain evidence="3">DSM 16493 / NCIMB 14021 / DFL 12</strain>
    </source>
</reference>
<dbReference type="STRING" id="398580.Dshi_1861"/>
<dbReference type="eggNOG" id="COG1357">
    <property type="taxonomic scope" value="Bacteria"/>
</dbReference>
<keyword evidence="1" id="KW-0812">Transmembrane</keyword>
<gene>
    <name evidence="2" type="ordered locus">Dshi_1861</name>
</gene>
<sequence>MNTVFDFSERGLQASLSWPGFLAICGLFVVLVLIVLRLRTDMGALLERLGLPANRGLRALAVFAVLLSPIWGALLIGVIVLLLRVFLNLPEFGGPEAEVADLRWYVLAVVGLLTALAGLVGTPLALIRVFTTERQTRTAEGNLAIDRVAKAVDQLGSDKVMVRMGGIHALERLIMENNEDRTRFLETLNAFVLYHRESERTNATNGSERELRVDIQAAMDILTSQEWDT</sequence>
<evidence type="ECO:0000313" key="2">
    <source>
        <dbReference type="EMBL" id="ABV93603.1"/>
    </source>
</evidence>
<keyword evidence="1" id="KW-1133">Transmembrane helix</keyword>
<organism evidence="2 3">
    <name type="scientific">Dinoroseobacter shibae (strain DSM 16493 / NCIMB 14021 / DFL 12)</name>
    <dbReference type="NCBI Taxonomy" id="398580"/>
    <lineage>
        <taxon>Bacteria</taxon>
        <taxon>Pseudomonadati</taxon>
        <taxon>Pseudomonadota</taxon>
        <taxon>Alphaproteobacteria</taxon>
        <taxon>Rhodobacterales</taxon>
        <taxon>Roseobacteraceae</taxon>
        <taxon>Dinoroseobacter</taxon>
    </lineage>
</organism>
<feature type="transmembrane region" description="Helical" evidence="1">
    <location>
        <begin position="59"/>
        <end position="84"/>
    </location>
</feature>
<dbReference type="AlphaFoldDB" id="A8LN90"/>
<accession>A8LN90</accession>
<keyword evidence="3" id="KW-1185">Reference proteome</keyword>